<organism evidence="2 3">
    <name type="scientific">Sphingomonas dokdonensis</name>
    <dbReference type="NCBI Taxonomy" id="344880"/>
    <lineage>
        <taxon>Bacteria</taxon>
        <taxon>Pseudomonadati</taxon>
        <taxon>Pseudomonadota</taxon>
        <taxon>Alphaproteobacteria</taxon>
        <taxon>Sphingomonadales</taxon>
        <taxon>Sphingomonadaceae</taxon>
        <taxon>Sphingomonas</taxon>
    </lineage>
</organism>
<name>A0A245ZEC6_9SPHN</name>
<dbReference type="InterPro" id="IPR000674">
    <property type="entry name" value="Ald_Oxase/Xan_DH_a/b"/>
</dbReference>
<dbReference type="Gene3D" id="3.30.365.10">
    <property type="entry name" value="Aldehyde oxidase/xanthine dehydrogenase, molybdopterin binding domain"/>
    <property type="match status" value="4"/>
</dbReference>
<dbReference type="SUPFAM" id="SSF54665">
    <property type="entry name" value="CO dehydrogenase molybdoprotein N-domain-like"/>
    <property type="match status" value="1"/>
</dbReference>
<dbReference type="PANTHER" id="PTHR11908:SF153">
    <property type="entry name" value="DEHYDROGENASE"/>
    <property type="match status" value="1"/>
</dbReference>
<dbReference type="Pfam" id="PF01315">
    <property type="entry name" value="Ald_Xan_dh_C"/>
    <property type="match status" value="1"/>
</dbReference>
<evidence type="ECO:0000313" key="3">
    <source>
        <dbReference type="Proteomes" id="UP000197290"/>
    </source>
</evidence>
<accession>A0A245ZEC6</accession>
<protein>
    <submittedName>
        <fullName evidence="2">Xanthine dehydrogenase molybdenum-binding subunit</fullName>
        <ecNumber evidence="2">1.17.1.4</ecNumber>
    </submittedName>
</protein>
<dbReference type="EMBL" id="NBBI01000007">
    <property type="protein sequence ID" value="OWK28106.1"/>
    <property type="molecule type" value="Genomic_DNA"/>
</dbReference>
<dbReference type="PANTHER" id="PTHR11908">
    <property type="entry name" value="XANTHINE DEHYDROGENASE"/>
    <property type="match status" value="1"/>
</dbReference>
<dbReference type="Proteomes" id="UP000197290">
    <property type="component" value="Unassembled WGS sequence"/>
</dbReference>
<evidence type="ECO:0000313" key="2">
    <source>
        <dbReference type="EMBL" id="OWK28106.1"/>
    </source>
</evidence>
<keyword evidence="2" id="KW-0560">Oxidoreductase</keyword>
<sequence>MNTATKIGIGSALSRVDGADKVTGRAKYAAEYKVDDLLYGVAVCAKIAKGKILSIDEADARAVPGVVDVISHLNRPKQAWLDRNWKDELSIPGEPFKAFHDETVMFAGQPVALVVADTFEAARFAASLIDIRYEEEPHNIDFAASLDEKFMPSHLKRRNNYHPPKNRGHAQQAYDDAPVKVAADYHLAPEHHNPMEMHASTVEWHGDGKITVYDKVQGSQGPQAYLASAFGLGKKNVRVVNAFVGGGFGSGLRPQWQVQLAVMGAIHLEQSVRVVMTRQQMFTHAHRPECTYSVRLGAEPDGKLSAMMHDATTSTSRFENNMEDIVIWGMMAYDCPNASGEYAIAPRDTYTSADMRAPGAATGMTLFEIAMDEMAYAAGVDPLDFRLRNYSEVDAMNGTPYTSKALREAYQEGAARFGWDKRSAAPRSMKEGRELVGYGMATGMWDAMFSKTAARATLSADGKLEVASASSDIGTGTYTVMVQVAADTLGLSPDRITATLGDSDLPEAPVEGGSWGAASTGAAVQLACQSVAKKLLSAAGKLDGDPFHGVNGIEGLEFADGAMIRRDNPDVRASLTDVMAAAGLDKIEVEETAGPGIGDMISMARKSRNTHSAVFCEVRVDEELNQVRVTRVVNAVAAGRIINPKTARSQILGGVVMGIGMALHEETFADTTLGRWMNHNFAEYHVPAHADIHDIDVIFVDEPDPEVTPLGVKGLGEIGIVGTAAAVANAIYHATGKRVRSLPITIDKLLDAPAD</sequence>
<dbReference type="RefSeq" id="WP_088368255.1">
    <property type="nucleotide sequence ID" value="NZ_NBBI01000007.1"/>
</dbReference>
<dbReference type="Pfam" id="PF20256">
    <property type="entry name" value="MoCoBD_2"/>
    <property type="match status" value="1"/>
</dbReference>
<gene>
    <name evidence="2" type="primary">xdhA_3</name>
    <name evidence="2" type="ORF">SPDO_29390</name>
</gene>
<dbReference type="GO" id="GO:0004854">
    <property type="term" value="F:xanthine dehydrogenase activity"/>
    <property type="evidence" value="ECO:0007669"/>
    <property type="project" value="UniProtKB-EC"/>
</dbReference>
<reference evidence="2 3" key="1">
    <citation type="submission" date="2017-03" db="EMBL/GenBank/DDBJ databases">
        <title>Genome sequence of Sphingomonas dokdonensis DSM 21029.</title>
        <authorList>
            <person name="Poehlein A."/>
            <person name="Wuebbeler J.H."/>
            <person name="Steinbuechel A."/>
            <person name="Daniel R."/>
        </authorList>
    </citation>
    <scope>NUCLEOTIDE SEQUENCE [LARGE SCALE GENOMIC DNA]</scope>
    <source>
        <strain evidence="2 3">DSM 21029</strain>
    </source>
</reference>
<dbReference type="InterPro" id="IPR036856">
    <property type="entry name" value="Ald_Oxase/Xan_DH_a/b_sf"/>
</dbReference>
<dbReference type="OrthoDB" id="8428274at2"/>
<feature type="domain" description="Aldehyde oxidase/xanthine dehydrogenase a/b hammerhead" evidence="1">
    <location>
        <begin position="23"/>
        <end position="137"/>
    </location>
</feature>
<dbReference type="AlphaFoldDB" id="A0A245ZEC6"/>
<evidence type="ECO:0000259" key="1">
    <source>
        <dbReference type="SMART" id="SM01008"/>
    </source>
</evidence>
<dbReference type="EC" id="1.17.1.4" evidence="2"/>
<dbReference type="InterPro" id="IPR046867">
    <property type="entry name" value="AldOxase/xan_DH_MoCoBD2"/>
</dbReference>
<dbReference type="InterPro" id="IPR016208">
    <property type="entry name" value="Ald_Oxase/xanthine_DH-like"/>
</dbReference>
<dbReference type="SMART" id="SM01008">
    <property type="entry name" value="Ald_Xan_dh_C"/>
    <property type="match status" value="1"/>
</dbReference>
<dbReference type="SUPFAM" id="SSF56003">
    <property type="entry name" value="Molybdenum cofactor-binding domain"/>
    <property type="match status" value="1"/>
</dbReference>
<keyword evidence="3" id="KW-1185">Reference proteome</keyword>
<proteinExistence type="predicted"/>
<dbReference type="Pfam" id="PF02738">
    <property type="entry name" value="MoCoBD_1"/>
    <property type="match status" value="1"/>
</dbReference>
<dbReference type="InterPro" id="IPR037165">
    <property type="entry name" value="AldOxase/xan_DH_Mopterin-bd_sf"/>
</dbReference>
<comment type="caution">
    <text evidence="2">The sequence shown here is derived from an EMBL/GenBank/DDBJ whole genome shotgun (WGS) entry which is preliminary data.</text>
</comment>
<dbReference type="InterPro" id="IPR008274">
    <property type="entry name" value="AldOxase/xan_DH_MoCoBD1"/>
</dbReference>
<dbReference type="GO" id="GO:0005506">
    <property type="term" value="F:iron ion binding"/>
    <property type="evidence" value="ECO:0007669"/>
    <property type="project" value="InterPro"/>
</dbReference>
<dbReference type="Gene3D" id="3.90.1170.50">
    <property type="entry name" value="Aldehyde oxidase/xanthine dehydrogenase, a/b hammerhead"/>
    <property type="match status" value="1"/>
</dbReference>